<dbReference type="AlphaFoldDB" id="A0A4R2JRM0"/>
<feature type="transmembrane region" description="Helical" evidence="1">
    <location>
        <begin position="62"/>
        <end position="81"/>
    </location>
</feature>
<name>A0A4R2JRM0_9PSEU</name>
<accession>A0A4R2JRM0</accession>
<keyword evidence="3" id="KW-1185">Reference proteome</keyword>
<keyword evidence="1" id="KW-0472">Membrane</keyword>
<evidence type="ECO:0000313" key="3">
    <source>
        <dbReference type="Proteomes" id="UP000295680"/>
    </source>
</evidence>
<dbReference type="OrthoDB" id="9958692at2"/>
<organism evidence="2 3">
    <name type="scientific">Actinocrispum wychmicini</name>
    <dbReference type="NCBI Taxonomy" id="1213861"/>
    <lineage>
        <taxon>Bacteria</taxon>
        <taxon>Bacillati</taxon>
        <taxon>Actinomycetota</taxon>
        <taxon>Actinomycetes</taxon>
        <taxon>Pseudonocardiales</taxon>
        <taxon>Pseudonocardiaceae</taxon>
        <taxon>Actinocrispum</taxon>
    </lineage>
</organism>
<dbReference type="RefSeq" id="WP_132115006.1">
    <property type="nucleotide sequence ID" value="NZ_SLWS01000002.1"/>
</dbReference>
<gene>
    <name evidence="2" type="ORF">EV192_1021041</name>
</gene>
<feature type="transmembrane region" description="Helical" evidence="1">
    <location>
        <begin position="93"/>
        <end position="116"/>
    </location>
</feature>
<keyword evidence="1" id="KW-1133">Transmembrane helix</keyword>
<evidence type="ECO:0000313" key="2">
    <source>
        <dbReference type="EMBL" id="TCO62901.1"/>
    </source>
</evidence>
<sequence>MPQDTVTMPRLGRTALIWAVANLAIGYLASFPLLTAVTFSYYLRAKLWGTVSSPFRDGEADVPLLVILVAGIPLTIVAILVNRSVRRRSGLRGWRALGFWAATVVVLLAPFTYFVLGGLTVSEMFGRGLLW</sequence>
<proteinExistence type="predicted"/>
<reference evidence="2 3" key="1">
    <citation type="submission" date="2019-03" db="EMBL/GenBank/DDBJ databases">
        <title>Genomic Encyclopedia of Type Strains, Phase IV (KMG-IV): sequencing the most valuable type-strain genomes for metagenomic binning, comparative biology and taxonomic classification.</title>
        <authorList>
            <person name="Goeker M."/>
        </authorList>
    </citation>
    <scope>NUCLEOTIDE SEQUENCE [LARGE SCALE GENOMIC DNA]</scope>
    <source>
        <strain evidence="2 3">DSM 45934</strain>
    </source>
</reference>
<feature type="transmembrane region" description="Helical" evidence="1">
    <location>
        <begin position="16"/>
        <end position="42"/>
    </location>
</feature>
<dbReference type="Proteomes" id="UP000295680">
    <property type="component" value="Unassembled WGS sequence"/>
</dbReference>
<protein>
    <submittedName>
        <fullName evidence="2">Uncharacterized protein</fullName>
    </submittedName>
</protein>
<evidence type="ECO:0000256" key="1">
    <source>
        <dbReference type="SAM" id="Phobius"/>
    </source>
</evidence>
<comment type="caution">
    <text evidence="2">The sequence shown here is derived from an EMBL/GenBank/DDBJ whole genome shotgun (WGS) entry which is preliminary data.</text>
</comment>
<keyword evidence="1" id="KW-0812">Transmembrane</keyword>
<dbReference type="EMBL" id="SLWS01000002">
    <property type="protein sequence ID" value="TCO62901.1"/>
    <property type="molecule type" value="Genomic_DNA"/>
</dbReference>